<comment type="caution">
    <text evidence="1">The sequence shown here is derived from an EMBL/GenBank/DDBJ whole genome shotgun (WGS) entry which is preliminary data.</text>
</comment>
<accession>A0ABS6T8H0</accession>
<evidence type="ECO:0000313" key="2">
    <source>
        <dbReference type="Proteomes" id="UP000774130"/>
    </source>
</evidence>
<gene>
    <name evidence="1" type="ORF">KUA55_00835</name>
</gene>
<protein>
    <submittedName>
        <fullName evidence="1">Uncharacterized protein</fullName>
    </submittedName>
</protein>
<evidence type="ECO:0000313" key="1">
    <source>
        <dbReference type="EMBL" id="MBV7389208.1"/>
    </source>
</evidence>
<dbReference type="EMBL" id="JAHUZB010000001">
    <property type="protein sequence ID" value="MBV7389208.1"/>
    <property type="molecule type" value="Genomic_DNA"/>
</dbReference>
<reference evidence="1 2" key="1">
    <citation type="submission" date="2021-06" db="EMBL/GenBank/DDBJ databases">
        <title>Enterococcus alishanensis sp. nov., a novel lactic acid bacterium isolated from fresh coffee beans.</title>
        <authorList>
            <person name="Chen Y.-S."/>
        </authorList>
    </citation>
    <scope>NUCLEOTIDE SEQUENCE [LARGE SCALE GENOMIC DNA]</scope>
    <source>
        <strain evidence="1 2">ALS3</strain>
    </source>
</reference>
<name>A0ABS6T8H0_9ENTE</name>
<organism evidence="1 2">
    <name type="scientific">Enterococcus alishanensis</name>
    <dbReference type="NCBI Taxonomy" id="1303817"/>
    <lineage>
        <taxon>Bacteria</taxon>
        <taxon>Bacillati</taxon>
        <taxon>Bacillota</taxon>
        <taxon>Bacilli</taxon>
        <taxon>Lactobacillales</taxon>
        <taxon>Enterococcaceae</taxon>
        <taxon>Enterococcus</taxon>
    </lineage>
</organism>
<keyword evidence="2" id="KW-1185">Reference proteome</keyword>
<dbReference type="RefSeq" id="WP_218324275.1">
    <property type="nucleotide sequence ID" value="NZ_JAHUZB010000001.1"/>
</dbReference>
<dbReference type="Proteomes" id="UP000774130">
    <property type="component" value="Unassembled WGS sequence"/>
</dbReference>
<proteinExistence type="predicted"/>
<sequence>MLDTIELVTDKWWTFTNLEDPKHKTAEFTKQYGLEGVINEFISDLYGIMKHTMDPLEAEMIFSEVKFWDDFKKSNRFFEFENEDNEHEMLLELLQQIAHHLDFVQTTLRLAK</sequence>